<organism evidence="2 3">
    <name type="scientific">Stachybotrys chlorohalonatus (strain IBT 40285)</name>
    <dbReference type="NCBI Taxonomy" id="1283841"/>
    <lineage>
        <taxon>Eukaryota</taxon>
        <taxon>Fungi</taxon>
        <taxon>Dikarya</taxon>
        <taxon>Ascomycota</taxon>
        <taxon>Pezizomycotina</taxon>
        <taxon>Sordariomycetes</taxon>
        <taxon>Hypocreomycetidae</taxon>
        <taxon>Hypocreales</taxon>
        <taxon>Stachybotryaceae</taxon>
        <taxon>Stachybotrys</taxon>
    </lineage>
</organism>
<feature type="non-terminal residue" evidence="2">
    <location>
        <position position="389"/>
    </location>
</feature>
<gene>
    <name evidence="2" type="ORF">S40285_10668</name>
</gene>
<evidence type="ECO:0000313" key="3">
    <source>
        <dbReference type="Proteomes" id="UP000028524"/>
    </source>
</evidence>
<dbReference type="HOGENOM" id="CLU_710909_0_0_1"/>
<dbReference type="AlphaFoldDB" id="A0A084QXE8"/>
<dbReference type="OrthoDB" id="10657085at2759"/>
<protein>
    <submittedName>
        <fullName evidence="2">Uncharacterized protein</fullName>
    </submittedName>
</protein>
<reference evidence="2 3" key="1">
    <citation type="journal article" date="2014" name="BMC Genomics">
        <title>Comparative genome sequencing reveals chemotype-specific gene clusters in the toxigenic black mold Stachybotrys.</title>
        <authorList>
            <person name="Semeiks J."/>
            <person name="Borek D."/>
            <person name="Otwinowski Z."/>
            <person name="Grishin N.V."/>
        </authorList>
    </citation>
    <scope>NUCLEOTIDE SEQUENCE [LARGE SCALE GENOMIC DNA]</scope>
    <source>
        <strain evidence="2 3">IBT 40285</strain>
    </source>
</reference>
<accession>A0A084QXE8</accession>
<sequence>MTQANLKVTLWTDENAVHGHELPQEGLLHTWNTTWETVHKSDSPKLYQAIFDSSSPDPDQTCRVQDAIQLYTEAYRRKVSGSTVLAGPPSPAEAVSQSSRAVVGALKHEVLKMCSEVRASACESRAVPVKVLDDEPDISMLFTTIEAMERELWAEIDKLGRFYETCWQDMTTYAAARDSPAARPATPSGFPPPCEIGPMHCTFRSPSGATRGFKADAAQKVACSVWSKQGGAMREALLAISLAFAQDLVRLHKQHMGGNPRTQVEVLDLSRATARYVESMQPKPKPNQSDGGDQAQKRFDVRKETLLRKVAKLEKRFGVHAIAHPENLPKDSVADHGISKEPAHQGLVSNLNLRICLLRFHVHCWSIKVMEAITKTIQQEFLLALLCPH</sequence>
<name>A0A084QXE8_STAC4</name>
<feature type="region of interest" description="Disordered" evidence="1">
    <location>
        <begin position="278"/>
        <end position="298"/>
    </location>
</feature>
<keyword evidence="3" id="KW-1185">Reference proteome</keyword>
<evidence type="ECO:0000313" key="2">
    <source>
        <dbReference type="EMBL" id="KFA68633.1"/>
    </source>
</evidence>
<evidence type="ECO:0000256" key="1">
    <source>
        <dbReference type="SAM" id="MobiDB-lite"/>
    </source>
</evidence>
<proteinExistence type="predicted"/>
<dbReference type="Proteomes" id="UP000028524">
    <property type="component" value="Unassembled WGS sequence"/>
</dbReference>
<dbReference type="InParanoid" id="A0A084QXE8"/>
<dbReference type="EMBL" id="KL659782">
    <property type="protein sequence ID" value="KFA68633.1"/>
    <property type="molecule type" value="Genomic_DNA"/>
</dbReference>